<accession>A0A267F8D3</accession>
<dbReference type="EMBL" id="NIVC01001335">
    <property type="protein sequence ID" value="PAA69282.1"/>
    <property type="molecule type" value="Genomic_DNA"/>
</dbReference>
<proteinExistence type="predicted"/>
<evidence type="ECO:0000313" key="2">
    <source>
        <dbReference type="EMBL" id="PAA69282.1"/>
    </source>
</evidence>
<feature type="region of interest" description="Disordered" evidence="1">
    <location>
        <begin position="1"/>
        <end position="40"/>
    </location>
</feature>
<name>A0A267F8D3_9PLAT</name>
<keyword evidence="3" id="KW-1185">Reference proteome</keyword>
<dbReference type="Proteomes" id="UP000215902">
    <property type="component" value="Unassembled WGS sequence"/>
</dbReference>
<feature type="compositionally biased region" description="Basic and acidic residues" evidence="1">
    <location>
        <begin position="157"/>
        <end position="166"/>
    </location>
</feature>
<evidence type="ECO:0000313" key="3">
    <source>
        <dbReference type="Proteomes" id="UP000215902"/>
    </source>
</evidence>
<feature type="non-terminal residue" evidence="2">
    <location>
        <position position="1"/>
    </location>
</feature>
<gene>
    <name evidence="2" type="ORF">BOX15_Mlig017160g1</name>
</gene>
<feature type="compositionally biased region" description="Acidic residues" evidence="1">
    <location>
        <begin position="134"/>
        <end position="156"/>
    </location>
</feature>
<protein>
    <submittedName>
        <fullName evidence="2">Uncharacterized protein</fullName>
    </submittedName>
</protein>
<organism evidence="2 3">
    <name type="scientific">Macrostomum lignano</name>
    <dbReference type="NCBI Taxonomy" id="282301"/>
    <lineage>
        <taxon>Eukaryota</taxon>
        <taxon>Metazoa</taxon>
        <taxon>Spiralia</taxon>
        <taxon>Lophotrochozoa</taxon>
        <taxon>Platyhelminthes</taxon>
        <taxon>Rhabditophora</taxon>
        <taxon>Macrostomorpha</taxon>
        <taxon>Macrostomida</taxon>
        <taxon>Macrostomidae</taxon>
        <taxon>Macrostomum</taxon>
    </lineage>
</organism>
<reference evidence="2 3" key="1">
    <citation type="submission" date="2017-06" db="EMBL/GenBank/DDBJ databases">
        <title>A platform for efficient transgenesis in Macrostomum lignano, a flatworm model organism for stem cell research.</title>
        <authorList>
            <person name="Berezikov E."/>
        </authorList>
    </citation>
    <scope>NUCLEOTIDE SEQUENCE [LARGE SCALE GENOMIC DNA]</scope>
    <source>
        <strain evidence="2">DV1</strain>
        <tissue evidence="2">Whole organism</tissue>
    </source>
</reference>
<sequence length="293" mass="33277">RRHSNIRCHSAKRHGHRRHRSRSFQRGNGRPVVRSRSPDSCGIDAAAWNSQRSRSYSPLSSPLPSNQVDYYDAENLHRFSQLGDNQSSRLRGCDVLVENSLSGRHDRSRYHPYPPTPRPTTWAEGRNEEKWVEEGEGQEEFYDEEEDSEEDDEIEDSTTKVEPDWRRFYSPPKPEFVYKSLMRRNRPNRIGSAVSSSTLLTSSAAAAPPASKSTTKATPPSDRATFLARRLGIQPTPPQPTSGCFCRGRRPQMADAATQTNLPCCPGRCCPSLRRPTSYGRKDVLRGRLEFEE</sequence>
<feature type="region of interest" description="Disordered" evidence="1">
    <location>
        <begin position="193"/>
        <end position="221"/>
    </location>
</feature>
<evidence type="ECO:0000256" key="1">
    <source>
        <dbReference type="SAM" id="MobiDB-lite"/>
    </source>
</evidence>
<feature type="compositionally biased region" description="Basic residues" evidence="1">
    <location>
        <begin position="1"/>
        <end position="23"/>
    </location>
</feature>
<comment type="caution">
    <text evidence="2">The sequence shown here is derived from an EMBL/GenBank/DDBJ whole genome shotgun (WGS) entry which is preliminary data.</text>
</comment>
<dbReference type="AlphaFoldDB" id="A0A267F8D3"/>
<feature type="region of interest" description="Disordered" evidence="1">
    <location>
        <begin position="104"/>
        <end position="166"/>
    </location>
</feature>